<evidence type="ECO:0000313" key="1">
    <source>
        <dbReference type="EMBL" id="CSC36756.1"/>
    </source>
</evidence>
<name>A0A655YCM3_VIBCL</name>
<accession>A0A655YCM3</accession>
<proteinExistence type="predicted"/>
<sequence>MHSLPHQRHYIALTELIQLTEIRQHIINRLHDINAVRSA</sequence>
<dbReference type="EMBL" id="CWQY01000006">
    <property type="protein sequence ID" value="CSC36756.1"/>
    <property type="molecule type" value="Genomic_DNA"/>
</dbReference>
<evidence type="ECO:0000313" key="2">
    <source>
        <dbReference type="Proteomes" id="UP000041770"/>
    </source>
</evidence>
<gene>
    <name evidence="1" type="ORF">ERS013200_01226</name>
</gene>
<organism evidence="1 2">
    <name type="scientific">Vibrio cholerae</name>
    <dbReference type="NCBI Taxonomy" id="666"/>
    <lineage>
        <taxon>Bacteria</taxon>
        <taxon>Pseudomonadati</taxon>
        <taxon>Pseudomonadota</taxon>
        <taxon>Gammaproteobacteria</taxon>
        <taxon>Vibrionales</taxon>
        <taxon>Vibrionaceae</taxon>
        <taxon>Vibrio</taxon>
    </lineage>
</organism>
<dbReference type="Proteomes" id="UP000041770">
    <property type="component" value="Unassembled WGS sequence"/>
</dbReference>
<reference evidence="1 2" key="1">
    <citation type="submission" date="2015-07" db="EMBL/GenBank/DDBJ databases">
        <authorList>
            <consortium name="Pathogen Informatics"/>
        </authorList>
    </citation>
    <scope>NUCLEOTIDE SEQUENCE [LARGE SCALE GENOMIC DNA]</scope>
    <source>
        <strain evidence="1 2">A316</strain>
    </source>
</reference>
<protein>
    <submittedName>
        <fullName evidence="1">Uncharacterized protein</fullName>
    </submittedName>
</protein>
<dbReference type="AlphaFoldDB" id="A0A655YCM3"/>